<name>A0AB33JSU7_9ACTN</name>
<proteinExistence type="predicted"/>
<dbReference type="EMBL" id="AP035881">
    <property type="protein sequence ID" value="BFP49984.1"/>
    <property type="molecule type" value="Genomic_DNA"/>
</dbReference>
<organism evidence="1">
    <name type="scientific">Kitasatospora sp. CMC57</name>
    <dbReference type="NCBI Taxonomy" id="3231513"/>
    <lineage>
        <taxon>Bacteria</taxon>
        <taxon>Bacillati</taxon>
        <taxon>Actinomycetota</taxon>
        <taxon>Actinomycetes</taxon>
        <taxon>Kitasatosporales</taxon>
        <taxon>Streptomycetaceae</taxon>
        <taxon>Kitasatospora</taxon>
    </lineage>
</organism>
<keyword evidence="3" id="KW-0614">Plasmid</keyword>
<sequence>MRRARVVLGPLRLPSQLWPGGQELGAMRATVDGVSHEMGSGRVVVRPVGRIGAVRAASSEWGFDSWFPFG</sequence>
<evidence type="ECO:0000313" key="2">
    <source>
        <dbReference type="EMBL" id="BFP49984.1"/>
    </source>
</evidence>
<accession>A0AB33JSU7</accession>
<dbReference type="EMBL" id="AP035881">
    <property type="protein sequence ID" value="BFP43650.1"/>
    <property type="molecule type" value="Genomic_DNA"/>
</dbReference>
<reference evidence="1" key="1">
    <citation type="submission" date="2024-07" db="EMBL/GenBank/DDBJ databases">
        <title>Complete genome sequences of cellulolytic bacteria, Kitasatospora sp. CMC57 and Streptomyces sp. CMC78, isolated from Japanese agricultural soil.</title>
        <authorList>
            <person name="Hashimoto T."/>
            <person name="Ito M."/>
            <person name="Iwamoto M."/>
            <person name="Fukahori D."/>
            <person name="Shoda T."/>
            <person name="Sakoda M."/>
            <person name="Morohoshi T."/>
            <person name="Mitsuboshi M."/>
            <person name="Nishizawa T."/>
        </authorList>
    </citation>
    <scope>NUCLEOTIDE SEQUENCE</scope>
    <source>
        <strain evidence="1">CMC57</strain>
        <plasmid evidence="3">pCMC57_02</plasmid>
    </source>
</reference>
<evidence type="ECO:0000313" key="3">
    <source>
        <dbReference type="EMBL" id="BFP50180.1"/>
    </source>
</evidence>
<protein>
    <submittedName>
        <fullName evidence="1">Uncharacterized protein</fullName>
    </submittedName>
</protein>
<evidence type="ECO:0000313" key="1">
    <source>
        <dbReference type="EMBL" id="BFP43650.1"/>
    </source>
</evidence>
<dbReference type="EMBL" id="AP035883">
    <property type="protein sequence ID" value="BFP50180.1"/>
    <property type="molecule type" value="Genomic_DNA"/>
</dbReference>
<geneLocation type="plasmid" evidence="3">
    <name>pCMC57_02</name>
</geneLocation>
<dbReference type="AlphaFoldDB" id="A0AB33JSU7"/>
<gene>
    <name evidence="1" type="ORF">KCMC57_00180</name>
    <name evidence="2" type="ORF">KCMC57_63520</name>
    <name evidence="3" type="ORF">KCMC57_65490</name>
</gene>